<dbReference type="VEuPathDB" id="VectorBase:ASIC016486"/>
<dbReference type="InterPro" id="IPR004088">
    <property type="entry name" value="KH_dom_type_1"/>
</dbReference>
<dbReference type="EMBL" id="KE525340">
    <property type="protein sequence ID" value="KFB48366.1"/>
    <property type="molecule type" value="Genomic_DNA"/>
</dbReference>
<dbReference type="OrthoDB" id="1937934at2759"/>
<dbReference type="Proteomes" id="UP000030765">
    <property type="component" value="Unassembled WGS sequence"/>
</dbReference>
<evidence type="ECO:0000256" key="2">
    <source>
        <dbReference type="SAM" id="MobiDB-lite"/>
    </source>
</evidence>
<accession>A0A084WDS2</accession>
<organism evidence="4">
    <name type="scientific">Anopheles sinensis</name>
    <name type="common">Mosquito</name>
    <dbReference type="NCBI Taxonomy" id="74873"/>
    <lineage>
        <taxon>Eukaryota</taxon>
        <taxon>Metazoa</taxon>
        <taxon>Ecdysozoa</taxon>
        <taxon>Arthropoda</taxon>
        <taxon>Hexapoda</taxon>
        <taxon>Insecta</taxon>
        <taxon>Pterygota</taxon>
        <taxon>Neoptera</taxon>
        <taxon>Endopterygota</taxon>
        <taxon>Diptera</taxon>
        <taxon>Nematocera</taxon>
        <taxon>Culicoidea</taxon>
        <taxon>Culicidae</taxon>
        <taxon>Anophelinae</taxon>
        <taxon>Anopheles</taxon>
    </lineage>
</organism>
<evidence type="ECO:0000259" key="3">
    <source>
        <dbReference type="Pfam" id="PF00013"/>
    </source>
</evidence>
<dbReference type="EMBL" id="ATLV01023057">
    <property type="status" value="NOT_ANNOTATED_CDS"/>
    <property type="molecule type" value="Genomic_DNA"/>
</dbReference>
<proteinExistence type="predicted"/>
<dbReference type="STRING" id="74873.A0A084WDS2"/>
<feature type="domain" description="K Homology" evidence="3">
    <location>
        <begin position="57"/>
        <end position="83"/>
    </location>
</feature>
<dbReference type="InterPro" id="IPR036612">
    <property type="entry name" value="KH_dom_type_1_sf"/>
</dbReference>
<dbReference type="AlphaFoldDB" id="A0A084WDS2"/>
<keyword evidence="6" id="KW-1185">Reference proteome</keyword>
<name>A0A084WDS2_ANOSI</name>
<dbReference type="EnsemblMetazoa" id="ASIC016486-RA">
    <property type="protein sequence ID" value="ASIC016486-PA"/>
    <property type="gene ID" value="ASIC016486"/>
</dbReference>
<dbReference type="Gene3D" id="3.30.1370.10">
    <property type="entry name" value="K Homology domain, type 1"/>
    <property type="match status" value="1"/>
</dbReference>
<dbReference type="Pfam" id="PF00013">
    <property type="entry name" value="KH_1"/>
    <property type="match status" value="1"/>
</dbReference>
<gene>
    <name evidence="4" type="ORF">ZHAS_00016486</name>
</gene>
<evidence type="ECO:0000256" key="1">
    <source>
        <dbReference type="PROSITE-ProRule" id="PRU00117"/>
    </source>
</evidence>
<sequence length="89" mass="9638">MKREIEDASDGGNEEHGSAEHDGSNDEGGKNNAQAEDSSDSSTKSSVKRMRSEEQEVRLLIPSKMAGAIIGKGGHNIQKLRTEVWLLTT</sequence>
<evidence type="ECO:0000313" key="4">
    <source>
        <dbReference type="EMBL" id="KFB48366.1"/>
    </source>
</evidence>
<evidence type="ECO:0000313" key="5">
    <source>
        <dbReference type="EnsemblMetazoa" id="ASIC016486-PA"/>
    </source>
</evidence>
<dbReference type="GO" id="GO:0003723">
    <property type="term" value="F:RNA binding"/>
    <property type="evidence" value="ECO:0007669"/>
    <property type="project" value="UniProtKB-UniRule"/>
</dbReference>
<dbReference type="SUPFAM" id="SSF54791">
    <property type="entry name" value="Eukaryotic type KH-domain (KH-domain type I)"/>
    <property type="match status" value="1"/>
</dbReference>
<reference evidence="5" key="2">
    <citation type="submission" date="2020-05" db="UniProtKB">
        <authorList>
            <consortium name="EnsemblMetazoa"/>
        </authorList>
    </citation>
    <scope>IDENTIFICATION</scope>
</reference>
<dbReference type="PROSITE" id="PS50084">
    <property type="entry name" value="KH_TYPE_1"/>
    <property type="match status" value="1"/>
</dbReference>
<keyword evidence="1" id="KW-0694">RNA-binding</keyword>
<protein>
    <submittedName>
        <fullName evidence="4">AGAP005015-PA-like protein</fullName>
    </submittedName>
</protein>
<reference evidence="4 6" key="1">
    <citation type="journal article" date="2014" name="BMC Genomics">
        <title>Genome sequence of Anopheles sinensis provides insight into genetics basis of mosquito competence for malaria parasites.</title>
        <authorList>
            <person name="Zhou D."/>
            <person name="Zhang D."/>
            <person name="Ding G."/>
            <person name="Shi L."/>
            <person name="Hou Q."/>
            <person name="Ye Y."/>
            <person name="Xu Y."/>
            <person name="Zhou H."/>
            <person name="Xiong C."/>
            <person name="Li S."/>
            <person name="Yu J."/>
            <person name="Hong S."/>
            <person name="Yu X."/>
            <person name="Zou P."/>
            <person name="Chen C."/>
            <person name="Chang X."/>
            <person name="Wang W."/>
            <person name="Lv Y."/>
            <person name="Sun Y."/>
            <person name="Ma L."/>
            <person name="Shen B."/>
            <person name="Zhu C."/>
        </authorList>
    </citation>
    <scope>NUCLEOTIDE SEQUENCE [LARGE SCALE GENOMIC DNA]</scope>
</reference>
<evidence type="ECO:0000313" key="6">
    <source>
        <dbReference type="Proteomes" id="UP000030765"/>
    </source>
</evidence>
<feature type="region of interest" description="Disordered" evidence="2">
    <location>
        <begin position="1"/>
        <end position="58"/>
    </location>
</feature>
<dbReference type="GO" id="GO:0010468">
    <property type="term" value="P:regulation of gene expression"/>
    <property type="evidence" value="ECO:0007669"/>
    <property type="project" value="UniProtKB-ARBA"/>
</dbReference>
<feature type="compositionally biased region" description="Basic and acidic residues" evidence="2">
    <location>
        <begin position="13"/>
        <end position="29"/>
    </location>
</feature>